<accession>A0A1H0REG4</accession>
<keyword evidence="1" id="KW-0946">Virion</keyword>
<proteinExistence type="predicted"/>
<dbReference type="Proteomes" id="UP000198860">
    <property type="component" value="Unassembled WGS sequence"/>
</dbReference>
<keyword evidence="2" id="KW-1185">Reference proteome</keyword>
<name>A0A1H0REG4_HALAD</name>
<dbReference type="InterPro" id="IPR019593">
    <property type="entry name" value="Spore_coat_protein_Z/Y"/>
</dbReference>
<dbReference type="RefSeq" id="WP_089653324.1">
    <property type="nucleotide sequence ID" value="NZ_FNIZ01000015.1"/>
</dbReference>
<gene>
    <name evidence="1" type="ORF">SAMN05421677_11521</name>
</gene>
<dbReference type="EMBL" id="FNIZ01000015">
    <property type="protein sequence ID" value="SDP27914.1"/>
    <property type="molecule type" value="Genomic_DNA"/>
</dbReference>
<sequence length="186" mass="20200">MSCKGKDSSCVRDVIKEIIKAQDEVAGLMDNGCCDVSCERSIRDLLSPAAETPRNTTVPFILYCKDCKPFIGSGVIRKQLGMSDNTFLDCLNSPIFRAKKFTNDGKCVKLELLIPVTMGGSQPGPSGGGKQVCDYFPGSSIRNLRATGVCITVDLDCFCSITCLEPTTPLMATRQEMDDAMSQFED</sequence>
<evidence type="ECO:0000313" key="1">
    <source>
        <dbReference type="EMBL" id="SDP27914.1"/>
    </source>
</evidence>
<keyword evidence="1" id="KW-0167">Capsid protein</keyword>
<dbReference type="Pfam" id="PF10612">
    <property type="entry name" value="Spore-coat_CotZ"/>
    <property type="match status" value="1"/>
</dbReference>
<dbReference type="STRING" id="240303.SAMN05421677_11521"/>
<dbReference type="OrthoDB" id="1655185at2"/>
<organism evidence="1 2">
    <name type="scientific">Halobacillus aidingensis</name>
    <dbReference type="NCBI Taxonomy" id="240303"/>
    <lineage>
        <taxon>Bacteria</taxon>
        <taxon>Bacillati</taxon>
        <taxon>Bacillota</taxon>
        <taxon>Bacilli</taxon>
        <taxon>Bacillales</taxon>
        <taxon>Bacillaceae</taxon>
        <taxon>Halobacillus</taxon>
    </lineage>
</organism>
<evidence type="ECO:0000313" key="2">
    <source>
        <dbReference type="Proteomes" id="UP000198860"/>
    </source>
</evidence>
<reference evidence="2" key="1">
    <citation type="submission" date="2016-10" db="EMBL/GenBank/DDBJ databases">
        <authorList>
            <person name="Varghese N."/>
            <person name="Submissions S."/>
        </authorList>
    </citation>
    <scope>NUCLEOTIDE SEQUENCE [LARGE SCALE GENOMIC DNA]</scope>
    <source>
        <strain evidence="2">CGMCC 1.3703</strain>
    </source>
</reference>
<dbReference type="AlphaFoldDB" id="A0A1H0REG4"/>
<protein>
    <submittedName>
        <fullName evidence="1">Spore coat protein Z</fullName>
    </submittedName>
</protein>